<dbReference type="RefSeq" id="WP_184127268.1">
    <property type="nucleotide sequence ID" value="NZ_JACHFL010000001.1"/>
</dbReference>
<comment type="caution">
    <text evidence="1">The sequence shown here is derived from an EMBL/GenBank/DDBJ whole genome shotgun (WGS) entry which is preliminary data.</text>
</comment>
<protein>
    <recommendedName>
        <fullName evidence="3">Right handed beta helix domain-containing protein</fullName>
    </recommendedName>
</protein>
<organism evidence="1 2">
    <name type="scientific">Deinococcus humi</name>
    <dbReference type="NCBI Taxonomy" id="662880"/>
    <lineage>
        <taxon>Bacteria</taxon>
        <taxon>Thermotogati</taxon>
        <taxon>Deinococcota</taxon>
        <taxon>Deinococci</taxon>
        <taxon>Deinococcales</taxon>
        <taxon>Deinococcaceae</taxon>
        <taxon>Deinococcus</taxon>
    </lineage>
</organism>
<dbReference type="AlphaFoldDB" id="A0A7W8JSV8"/>
<name>A0A7W8JSV8_9DEIO</name>
<proteinExistence type="predicted"/>
<reference evidence="1 2" key="1">
    <citation type="submission" date="2020-08" db="EMBL/GenBank/DDBJ databases">
        <title>Genomic Encyclopedia of Type Strains, Phase IV (KMG-IV): sequencing the most valuable type-strain genomes for metagenomic binning, comparative biology and taxonomic classification.</title>
        <authorList>
            <person name="Goeker M."/>
        </authorList>
    </citation>
    <scope>NUCLEOTIDE SEQUENCE [LARGE SCALE GENOMIC DNA]</scope>
    <source>
        <strain evidence="1 2">DSM 27939</strain>
    </source>
</reference>
<dbReference type="Proteomes" id="UP000552709">
    <property type="component" value="Unassembled WGS sequence"/>
</dbReference>
<sequence>MNAIDASHALDLLQSGQPLQDVHLGALDFHSLVGHGQTEVHVPIIARDSRIGTLDSSSLVFHHSVIFERCHFGTTVCWATYFRAGAQFIECTFDGPVTFECGGHNEPPASFVLTDCMFIHFVNFFDCWYLGPVVIRRCHFVAGTNLLGNVDQPFVTSFKIPPVIEDTTGTLTMNGG</sequence>
<evidence type="ECO:0000313" key="2">
    <source>
        <dbReference type="Proteomes" id="UP000552709"/>
    </source>
</evidence>
<gene>
    <name evidence="1" type="ORF">HNQ08_000252</name>
</gene>
<dbReference type="EMBL" id="JACHFL010000001">
    <property type="protein sequence ID" value="MBB5361181.1"/>
    <property type="molecule type" value="Genomic_DNA"/>
</dbReference>
<evidence type="ECO:0000313" key="1">
    <source>
        <dbReference type="EMBL" id="MBB5361181.1"/>
    </source>
</evidence>
<evidence type="ECO:0008006" key="3">
    <source>
        <dbReference type="Google" id="ProtNLM"/>
    </source>
</evidence>
<keyword evidence="2" id="KW-1185">Reference proteome</keyword>
<accession>A0A7W8JSV8</accession>